<evidence type="ECO:0000313" key="2">
    <source>
        <dbReference type="EMBL" id="KAK9762910.1"/>
    </source>
</evidence>
<evidence type="ECO:0000259" key="1">
    <source>
        <dbReference type="PROSITE" id="PS50404"/>
    </source>
</evidence>
<dbReference type="Proteomes" id="UP001479436">
    <property type="component" value="Unassembled WGS sequence"/>
</dbReference>
<feature type="domain" description="GST N-terminal" evidence="1">
    <location>
        <begin position="18"/>
        <end position="109"/>
    </location>
</feature>
<sequence length="279" mass="31475">MATPSKPSEAMIFYDIAMRPPIASTCASPNPWKARFALNFKNIDYSTTWVPLPDIAQVRRTLGLDACRKFGDGTDFYTLPILVDNNTNSKIGDSFDIAAYLESKYPNSGSGNLFPPQKLDFVYDEYPALLVPLSEQKQSEHEEYALFNTYVDAAFTVHVPLMGYNLPFDPATAEASKAIFMQRAGLKSWDDFEVKGEMREQMKDSFRVMLGNLGKLFLRDTSGPFLLGQQASHADFIVGGWLRMACVTLPENEWEEVRGWHGGIFGRLYDGLQKYMEVK</sequence>
<dbReference type="EMBL" id="JASJQH010000787">
    <property type="protein sequence ID" value="KAK9762910.1"/>
    <property type="molecule type" value="Genomic_DNA"/>
</dbReference>
<dbReference type="CDD" id="cd03038">
    <property type="entry name" value="GST_N_etherase_LigE"/>
    <property type="match status" value="1"/>
</dbReference>
<dbReference type="Pfam" id="PF22041">
    <property type="entry name" value="GST_C_7"/>
    <property type="match status" value="1"/>
</dbReference>
<protein>
    <recommendedName>
        <fullName evidence="1">GST N-terminal domain-containing protein</fullName>
    </recommendedName>
</protein>
<dbReference type="SUPFAM" id="SSF52833">
    <property type="entry name" value="Thioredoxin-like"/>
    <property type="match status" value="1"/>
</dbReference>
<organism evidence="2 3">
    <name type="scientific">Basidiobolus ranarum</name>
    <dbReference type="NCBI Taxonomy" id="34480"/>
    <lineage>
        <taxon>Eukaryota</taxon>
        <taxon>Fungi</taxon>
        <taxon>Fungi incertae sedis</taxon>
        <taxon>Zoopagomycota</taxon>
        <taxon>Entomophthoromycotina</taxon>
        <taxon>Basidiobolomycetes</taxon>
        <taxon>Basidiobolales</taxon>
        <taxon>Basidiobolaceae</taxon>
        <taxon>Basidiobolus</taxon>
    </lineage>
</organism>
<reference evidence="2 3" key="1">
    <citation type="submission" date="2023-04" db="EMBL/GenBank/DDBJ databases">
        <title>Genome of Basidiobolus ranarum AG-B5.</title>
        <authorList>
            <person name="Stajich J.E."/>
            <person name="Carter-House D."/>
            <person name="Gryganskyi A."/>
        </authorList>
    </citation>
    <scope>NUCLEOTIDE SEQUENCE [LARGE SCALE GENOMIC DNA]</scope>
    <source>
        <strain evidence="2 3">AG-B5</strain>
    </source>
</reference>
<name>A0ABR2WN54_9FUNG</name>
<gene>
    <name evidence="2" type="ORF">K7432_010883</name>
</gene>
<dbReference type="InterPro" id="IPR036249">
    <property type="entry name" value="Thioredoxin-like_sf"/>
</dbReference>
<dbReference type="Gene3D" id="1.20.1050.10">
    <property type="match status" value="1"/>
</dbReference>
<keyword evidence="3" id="KW-1185">Reference proteome</keyword>
<proteinExistence type="predicted"/>
<evidence type="ECO:0000313" key="3">
    <source>
        <dbReference type="Proteomes" id="UP001479436"/>
    </source>
</evidence>
<dbReference type="SUPFAM" id="SSF47616">
    <property type="entry name" value="GST C-terminal domain-like"/>
    <property type="match status" value="1"/>
</dbReference>
<accession>A0ABR2WN54</accession>
<dbReference type="InterPro" id="IPR004045">
    <property type="entry name" value="Glutathione_S-Trfase_N"/>
</dbReference>
<dbReference type="Gene3D" id="3.40.30.10">
    <property type="entry name" value="Glutaredoxin"/>
    <property type="match status" value="1"/>
</dbReference>
<dbReference type="InterPro" id="IPR054416">
    <property type="entry name" value="GST_UstS-like_C"/>
</dbReference>
<comment type="caution">
    <text evidence="2">The sequence shown here is derived from an EMBL/GenBank/DDBJ whole genome shotgun (WGS) entry which is preliminary data.</text>
</comment>
<dbReference type="InterPro" id="IPR036282">
    <property type="entry name" value="Glutathione-S-Trfase_C_sf"/>
</dbReference>
<dbReference type="PROSITE" id="PS50404">
    <property type="entry name" value="GST_NTER"/>
    <property type="match status" value="1"/>
</dbReference>
<dbReference type="Pfam" id="PF13409">
    <property type="entry name" value="GST_N_2"/>
    <property type="match status" value="1"/>
</dbReference>